<protein>
    <recommendedName>
        <fullName evidence="3">Integrase DNA-binding domain-containing protein</fullName>
    </recommendedName>
</protein>
<organism evidence="5">
    <name type="scientific">Candidatus Kentrum eta</name>
    <dbReference type="NCBI Taxonomy" id="2126337"/>
    <lineage>
        <taxon>Bacteria</taxon>
        <taxon>Pseudomonadati</taxon>
        <taxon>Pseudomonadota</taxon>
        <taxon>Gammaproteobacteria</taxon>
        <taxon>Candidatus Kentrum</taxon>
    </lineage>
</organism>
<feature type="domain" description="Integrase DNA-binding" evidence="3">
    <location>
        <begin position="3"/>
        <end position="78"/>
    </location>
</feature>
<evidence type="ECO:0000313" key="6">
    <source>
        <dbReference type="EMBL" id="VFK09343.1"/>
    </source>
</evidence>
<dbReference type="Gene3D" id="3.30.160.390">
    <property type="entry name" value="Integrase, DNA-binding domain"/>
    <property type="match status" value="1"/>
</dbReference>
<evidence type="ECO:0000313" key="4">
    <source>
        <dbReference type="EMBL" id="VFK05426.1"/>
    </source>
</evidence>
<dbReference type="InterPro" id="IPR038488">
    <property type="entry name" value="Integrase_DNA-bd_sf"/>
</dbReference>
<dbReference type="EMBL" id="CAADFI010000586">
    <property type="protein sequence ID" value="VFK05426.1"/>
    <property type="molecule type" value="Genomic_DNA"/>
</dbReference>
<evidence type="ECO:0000313" key="5">
    <source>
        <dbReference type="EMBL" id="VFK05610.1"/>
    </source>
</evidence>
<proteinExistence type="inferred from homology"/>
<dbReference type="GO" id="GO:0015074">
    <property type="term" value="P:DNA integration"/>
    <property type="evidence" value="ECO:0007669"/>
    <property type="project" value="UniProtKB-KW"/>
</dbReference>
<reference evidence="5" key="1">
    <citation type="submission" date="2019-02" db="EMBL/GenBank/DDBJ databases">
        <authorList>
            <person name="Gruber-Vodicka R. H."/>
            <person name="Seah K. B. B."/>
        </authorList>
    </citation>
    <scope>NUCLEOTIDE SEQUENCE</scope>
    <source>
        <strain evidence="6">BECK_SA2B12</strain>
        <strain evidence="5">BECK_SA2B15</strain>
        <strain evidence="4">BECK_SA2B20</strain>
    </source>
</reference>
<dbReference type="EMBL" id="CAADFG010000571">
    <property type="protein sequence ID" value="VFK05610.1"/>
    <property type="molecule type" value="Genomic_DNA"/>
</dbReference>
<dbReference type="PANTHER" id="PTHR30629:SF2">
    <property type="entry name" value="PROPHAGE INTEGRASE INTS-RELATED"/>
    <property type="match status" value="1"/>
</dbReference>
<accession>A0A450VLN4</accession>
<sequence>MPLNDTAIRNAKPAAKPYKLFDGERKWWRLKYRYANKEKLLSLGVYPGVTLKDARNRKDEARKLLANGFDPNENRKAQRSAQTERAANSFEVVAREWFAKHSPG</sequence>
<gene>
    <name evidence="5" type="ORF">BECKH772A_GA0070896_105711</name>
    <name evidence="4" type="ORF">BECKH772B_GA0070898_105861</name>
    <name evidence="6" type="ORF">BECKH772C_GA0070978_105981</name>
</gene>
<comment type="similarity">
    <text evidence="1">Belongs to the 'phage' integrase family.</text>
</comment>
<dbReference type="AlphaFoldDB" id="A0A450VLN4"/>
<dbReference type="InterPro" id="IPR025166">
    <property type="entry name" value="Integrase_DNA_bind_dom"/>
</dbReference>
<dbReference type="EMBL" id="CAADFJ010000598">
    <property type="protein sequence ID" value="VFK09343.1"/>
    <property type="molecule type" value="Genomic_DNA"/>
</dbReference>
<evidence type="ECO:0000259" key="3">
    <source>
        <dbReference type="Pfam" id="PF13356"/>
    </source>
</evidence>
<dbReference type="InterPro" id="IPR050808">
    <property type="entry name" value="Phage_Integrase"/>
</dbReference>
<evidence type="ECO:0000256" key="1">
    <source>
        <dbReference type="ARBA" id="ARBA00008857"/>
    </source>
</evidence>
<dbReference type="PANTHER" id="PTHR30629">
    <property type="entry name" value="PROPHAGE INTEGRASE"/>
    <property type="match status" value="1"/>
</dbReference>
<evidence type="ECO:0000256" key="2">
    <source>
        <dbReference type="ARBA" id="ARBA00022908"/>
    </source>
</evidence>
<dbReference type="Pfam" id="PF13356">
    <property type="entry name" value="Arm-DNA-bind_3"/>
    <property type="match status" value="1"/>
</dbReference>
<keyword evidence="2" id="KW-0229">DNA integration</keyword>
<name>A0A450VLN4_9GAMM</name>